<proteinExistence type="predicted"/>
<accession>A0ABT3QM75</accession>
<keyword evidence="2" id="KW-1185">Reference proteome</keyword>
<evidence type="ECO:0000313" key="2">
    <source>
        <dbReference type="Proteomes" id="UP001301216"/>
    </source>
</evidence>
<reference evidence="1 2" key="1">
    <citation type="submission" date="2022-11" db="EMBL/GenBank/DDBJ databases">
        <title>Brucella sp. YY2X, whole genome shotgun sequencing project.</title>
        <authorList>
            <person name="Yang Y."/>
        </authorList>
    </citation>
    <scope>NUCLEOTIDE SEQUENCE [LARGE SCALE GENOMIC DNA]</scope>
    <source>
        <strain evidence="1 2">YY2X</strain>
    </source>
</reference>
<dbReference type="RefSeq" id="WP_265984168.1">
    <property type="nucleotide sequence ID" value="NZ_JAPHAV010000002.1"/>
</dbReference>
<organism evidence="1 2">
    <name type="scientific">Ochrobactrum chromiisoli</name>
    <dbReference type="NCBI Taxonomy" id="2993941"/>
    <lineage>
        <taxon>Bacteria</taxon>
        <taxon>Pseudomonadati</taxon>
        <taxon>Pseudomonadota</taxon>
        <taxon>Alphaproteobacteria</taxon>
        <taxon>Hyphomicrobiales</taxon>
        <taxon>Brucellaceae</taxon>
        <taxon>Brucella/Ochrobactrum group</taxon>
        <taxon>Ochrobactrum</taxon>
    </lineage>
</organism>
<name>A0ABT3QM75_9HYPH</name>
<gene>
    <name evidence="1" type="ORF">OPR82_07955</name>
</gene>
<evidence type="ECO:0000313" key="1">
    <source>
        <dbReference type="EMBL" id="MCX2696706.1"/>
    </source>
</evidence>
<protein>
    <recommendedName>
        <fullName evidence="3">2-oxoglutarate dehydrogenase E1 component N-terminal domain-containing protein</fullName>
    </recommendedName>
</protein>
<dbReference type="Proteomes" id="UP001301216">
    <property type="component" value="Unassembled WGS sequence"/>
</dbReference>
<comment type="caution">
    <text evidence="1">The sequence shown here is derived from an EMBL/GenBank/DDBJ whole genome shotgun (WGS) entry which is preliminary data.</text>
</comment>
<sequence length="65" mass="7551">MNTGQTIIANAFNEWMRRYTEDPSGFEHEWQTVSKFFEQQQDGVEPDYGQSCAAYLKKLIDELSA</sequence>
<evidence type="ECO:0008006" key="3">
    <source>
        <dbReference type="Google" id="ProtNLM"/>
    </source>
</evidence>
<dbReference type="EMBL" id="JAPHAV010000002">
    <property type="protein sequence ID" value="MCX2696706.1"/>
    <property type="molecule type" value="Genomic_DNA"/>
</dbReference>